<keyword evidence="12" id="KW-1185">Reference proteome</keyword>
<evidence type="ECO:0000313" key="11">
    <source>
        <dbReference type="EMBL" id="RUL82332.1"/>
    </source>
</evidence>
<name>A0A432MCW2_9BACT</name>
<feature type="transmembrane region" description="Helical" evidence="9">
    <location>
        <begin position="201"/>
        <end position="220"/>
    </location>
</feature>
<dbReference type="OrthoDB" id="9794365at2"/>
<comment type="similarity">
    <text evidence="2 9">Belongs to the ABC-2 integral membrane protein family.</text>
</comment>
<reference evidence="11 12" key="1">
    <citation type="submission" date="2018-12" db="EMBL/GenBank/DDBJ databases">
        <authorList>
            <person name="Toschakov S.V."/>
        </authorList>
    </citation>
    <scope>NUCLEOTIDE SEQUENCE [LARGE SCALE GENOMIC DNA]</scope>
    <source>
        <strain evidence="11 12">GM2012</strain>
    </source>
</reference>
<dbReference type="PROSITE" id="PS51012">
    <property type="entry name" value="ABC_TM2"/>
    <property type="match status" value="1"/>
</dbReference>
<feature type="transmembrane region" description="Helical" evidence="9">
    <location>
        <begin position="94"/>
        <end position="120"/>
    </location>
</feature>
<dbReference type="PRINTS" id="PR00164">
    <property type="entry name" value="ABC2TRNSPORT"/>
</dbReference>
<protein>
    <recommendedName>
        <fullName evidence="9">Transport permease protein</fullName>
    </recommendedName>
</protein>
<dbReference type="GO" id="GO:0015920">
    <property type="term" value="P:lipopolysaccharide transport"/>
    <property type="evidence" value="ECO:0007669"/>
    <property type="project" value="TreeGrafter"/>
</dbReference>
<keyword evidence="5" id="KW-0997">Cell inner membrane</keyword>
<keyword evidence="7 9" id="KW-1133">Transmembrane helix</keyword>
<evidence type="ECO:0000256" key="6">
    <source>
        <dbReference type="ARBA" id="ARBA00022692"/>
    </source>
</evidence>
<evidence type="ECO:0000256" key="5">
    <source>
        <dbReference type="ARBA" id="ARBA00022519"/>
    </source>
</evidence>
<keyword evidence="6 9" id="KW-0812">Transmembrane</keyword>
<feature type="transmembrane region" description="Helical" evidence="9">
    <location>
        <begin position="141"/>
        <end position="164"/>
    </location>
</feature>
<reference evidence="11 12" key="2">
    <citation type="submission" date="2019-01" db="EMBL/GenBank/DDBJ databases">
        <title>Tautonia sociabilis, a novel thermotolerant planctomycete of Isosphaeraceae family, isolated from a 4000 m deep subterranean habitat.</title>
        <authorList>
            <person name="Kovaleva O.L."/>
            <person name="Elcheninov A.G."/>
            <person name="Van Heerden E."/>
            <person name="Toshchakov S.V."/>
            <person name="Novikov A."/>
            <person name="Bonch-Osmolovskaya E.A."/>
            <person name="Kublanov I.V."/>
        </authorList>
    </citation>
    <scope>NUCLEOTIDE SEQUENCE [LARGE SCALE GENOMIC DNA]</scope>
    <source>
        <strain evidence="11 12">GM2012</strain>
    </source>
</reference>
<comment type="subcellular location">
    <subcellularLocation>
        <location evidence="1">Cell inner membrane</location>
        <topology evidence="1">Multi-pass membrane protein</topology>
    </subcellularLocation>
    <subcellularLocation>
        <location evidence="9">Cell membrane</location>
        <topology evidence="9">Multi-pass membrane protein</topology>
    </subcellularLocation>
</comment>
<comment type="caution">
    <text evidence="11">The sequence shown here is derived from an EMBL/GenBank/DDBJ whole genome shotgun (WGS) entry which is preliminary data.</text>
</comment>
<feature type="domain" description="ABC transmembrane type-2" evidence="10">
    <location>
        <begin position="62"/>
        <end position="281"/>
    </location>
</feature>
<proteinExistence type="inferred from homology"/>
<dbReference type="PANTHER" id="PTHR30413">
    <property type="entry name" value="INNER MEMBRANE TRANSPORT PERMEASE"/>
    <property type="match status" value="1"/>
</dbReference>
<dbReference type="AlphaFoldDB" id="A0A432MCW2"/>
<sequence>MDMATQVSSPMPQVFPPGGDALSGANWIGTIARDARDLYRFRAVLKNLVAQDFRLRYHRSVLGFLWTLLNPILMMAVLSVVFSQFFKFDNAGNYAIYLFSGLVPWSMLYATVSEGAICVIANEPLIRKIYIPKLVFPITRVLLNAATLVLSMGALFLLMVPLGARLTAPLLLLPLAITLFATFALGIALITATVNTFYRDFGHLLTVVLQAWYFATPIIYPVNTLPPEVAWRFWLNPAYPFIRFFQTIIHDGQWPSWALVCSSAGIAAVVLGIGYVTFKCYEDKLVFRL</sequence>
<keyword evidence="8 9" id="KW-0472">Membrane</keyword>
<evidence type="ECO:0000256" key="1">
    <source>
        <dbReference type="ARBA" id="ARBA00004429"/>
    </source>
</evidence>
<dbReference type="GO" id="GO:0043190">
    <property type="term" value="C:ATP-binding cassette (ABC) transporter complex"/>
    <property type="evidence" value="ECO:0007669"/>
    <property type="project" value="InterPro"/>
</dbReference>
<accession>A0A432MCW2</accession>
<dbReference type="InterPro" id="IPR013525">
    <property type="entry name" value="ABC2_TM"/>
</dbReference>
<evidence type="ECO:0000256" key="3">
    <source>
        <dbReference type="ARBA" id="ARBA00022448"/>
    </source>
</evidence>
<dbReference type="InterPro" id="IPR000412">
    <property type="entry name" value="ABC_2_transport"/>
</dbReference>
<evidence type="ECO:0000256" key="2">
    <source>
        <dbReference type="ARBA" id="ARBA00007783"/>
    </source>
</evidence>
<dbReference type="PANTHER" id="PTHR30413:SF8">
    <property type="entry name" value="TRANSPORT PERMEASE PROTEIN"/>
    <property type="match status" value="1"/>
</dbReference>
<feature type="transmembrane region" description="Helical" evidence="9">
    <location>
        <begin position="170"/>
        <end position="194"/>
    </location>
</feature>
<dbReference type="EMBL" id="RYZH01000072">
    <property type="protein sequence ID" value="RUL82332.1"/>
    <property type="molecule type" value="Genomic_DNA"/>
</dbReference>
<feature type="transmembrane region" description="Helical" evidence="9">
    <location>
        <begin position="61"/>
        <end position="82"/>
    </location>
</feature>
<gene>
    <name evidence="11" type="ORF">TsocGM_23545</name>
</gene>
<organism evidence="11 12">
    <name type="scientific">Tautonia sociabilis</name>
    <dbReference type="NCBI Taxonomy" id="2080755"/>
    <lineage>
        <taxon>Bacteria</taxon>
        <taxon>Pseudomonadati</taxon>
        <taxon>Planctomycetota</taxon>
        <taxon>Planctomycetia</taxon>
        <taxon>Isosphaerales</taxon>
        <taxon>Isosphaeraceae</taxon>
        <taxon>Tautonia</taxon>
    </lineage>
</organism>
<dbReference type="GO" id="GO:0140359">
    <property type="term" value="F:ABC-type transporter activity"/>
    <property type="evidence" value="ECO:0007669"/>
    <property type="project" value="InterPro"/>
</dbReference>
<evidence type="ECO:0000259" key="10">
    <source>
        <dbReference type="PROSITE" id="PS51012"/>
    </source>
</evidence>
<feature type="transmembrane region" description="Helical" evidence="9">
    <location>
        <begin position="257"/>
        <end position="278"/>
    </location>
</feature>
<dbReference type="InterPro" id="IPR047817">
    <property type="entry name" value="ABC2_TM_bact-type"/>
</dbReference>
<dbReference type="Proteomes" id="UP000280296">
    <property type="component" value="Unassembled WGS sequence"/>
</dbReference>
<evidence type="ECO:0000256" key="8">
    <source>
        <dbReference type="ARBA" id="ARBA00023136"/>
    </source>
</evidence>
<evidence type="ECO:0000313" key="12">
    <source>
        <dbReference type="Proteomes" id="UP000280296"/>
    </source>
</evidence>
<evidence type="ECO:0000256" key="4">
    <source>
        <dbReference type="ARBA" id="ARBA00022475"/>
    </source>
</evidence>
<keyword evidence="4 9" id="KW-1003">Cell membrane</keyword>
<dbReference type="Pfam" id="PF01061">
    <property type="entry name" value="ABC2_membrane"/>
    <property type="match status" value="1"/>
</dbReference>
<evidence type="ECO:0000256" key="9">
    <source>
        <dbReference type="RuleBase" id="RU361157"/>
    </source>
</evidence>
<keyword evidence="3 9" id="KW-0813">Transport</keyword>
<evidence type="ECO:0000256" key="7">
    <source>
        <dbReference type="ARBA" id="ARBA00022989"/>
    </source>
</evidence>